<evidence type="ECO:0000256" key="8">
    <source>
        <dbReference type="HAMAP-Rule" id="MF_00316"/>
    </source>
</evidence>
<feature type="domain" description="MobA-like NTP transferase" evidence="9">
    <location>
        <begin position="15"/>
        <end position="188"/>
    </location>
</feature>
<comment type="function">
    <text evidence="8">Transfers a GMP moiety from GTP to Mo-molybdopterin (Mo-MPT) cofactor (Moco or molybdenum cofactor) to form Mo-molybdopterin guanine dinucleotide (Mo-MGD) cofactor.</text>
</comment>
<gene>
    <name evidence="8" type="primary">mobA</name>
    <name evidence="10" type="ORF">HNP33_003264</name>
</gene>
<evidence type="ECO:0000256" key="4">
    <source>
        <dbReference type="ARBA" id="ARBA00022741"/>
    </source>
</evidence>
<reference evidence="10 11" key="1">
    <citation type="submission" date="2020-08" db="EMBL/GenBank/DDBJ databases">
        <title>Functional genomics of gut bacteria from endangered species of beetles.</title>
        <authorList>
            <person name="Carlos-Shanley C."/>
        </authorList>
    </citation>
    <scope>NUCLEOTIDE SEQUENCE [LARGE SCALE GENOMIC DNA]</scope>
    <source>
        <strain evidence="10 11">S00124</strain>
    </source>
</reference>
<organism evidence="10 11">
    <name type="scientific">Comamonas odontotermitis</name>
    <dbReference type="NCBI Taxonomy" id="379895"/>
    <lineage>
        <taxon>Bacteria</taxon>
        <taxon>Pseudomonadati</taxon>
        <taxon>Pseudomonadota</taxon>
        <taxon>Betaproteobacteria</taxon>
        <taxon>Burkholderiales</taxon>
        <taxon>Comamonadaceae</taxon>
        <taxon>Comamonas</taxon>
    </lineage>
</organism>
<dbReference type="CDD" id="cd02503">
    <property type="entry name" value="MobA"/>
    <property type="match status" value="1"/>
</dbReference>
<feature type="binding site" evidence="8">
    <location>
        <position position="77"/>
    </location>
    <ligand>
        <name>GTP</name>
        <dbReference type="ChEBI" id="CHEBI:37565"/>
    </ligand>
</feature>
<dbReference type="SUPFAM" id="SSF53448">
    <property type="entry name" value="Nucleotide-diphospho-sugar transferases"/>
    <property type="match status" value="1"/>
</dbReference>
<dbReference type="Proteomes" id="UP000562492">
    <property type="component" value="Unassembled WGS sequence"/>
</dbReference>
<keyword evidence="7 8" id="KW-0501">Molybdenum cofactor biosynthesis</keyword>
<dbReference type="EC" id="2.7.7.77" evidence="8"/>
<dbReference type="InterPro" id="IPR013482">
    <property type="entry name" value="Molybde_CF_guanTrfase"/>
</dbReference>
<keyword evidence="4 8" id="KW-0547">Nucleotide-binding</keyword>
<keyword evidence="1 8" id="KW-0963">Cytoplasm</keyword>
<dbReference type="InterPro" id="IPR025877">
    <property type="entry name" value="MobA-like_NTP_Trfase"/>
</dbReference>
<dbReference type="Gene3D" id="3.90.550.10">
    <property type="entry name" value="Spore Coat Polysaccharide Biosynthesis Protein SpsA, Chain A"/>
    <property type="match status" value="1"/>
</dbReference>
<evidence type="ECO:0000256" key="2">
    <source>
        <dbReference type="ARBA" id="ARBA00022679"/>
    </source>
</evidence>
<proteinExistence type="inferred from homology"/>
<evidence type="ECO:0000256" key="6">
    <source>
        <dbReference type="ARBA" id="ARBA00023134"/>
    </source>
</evidence>
<keyword evidence="6 8" id="KW-0342">GTP-binding</keyword>
<comment type="subcellular location">
    <subcellularLocation>
        <location evidence="8">Cytoplasm</location>
    </subcellularLocation>
</comment>
<feature type="binding site" evidence="8">
    <location>
        <position position="118"/>
    </location>
    <ligand>
        <name>GTP</name>
        <dbReference type="ChEBI" id="CHEBI:37565"/>
    </ligand>
</feature>
<feature type="binding site" evidence="8">
    <location>
        <position position="59"/>
    </location>
    <ligand>
        <name>GTP</name>
        <dbReference type="ChEBI" id="CHEBI:37565"/>
    </ligand>
</feature>
<comment type="domain">
    <text evidence="8">The N-terminal domain determines nucleotide recognition and specific binding, while the C-terminal domain determines the specific binding to the target protein.</text>
</comment>
<comment type="subunit">
    <text evidence="8">Monomer.</text>
</comment>
<comment type="caution">
    <text evidence="10">The sequence shown here is derived from an EMBL/GenBank/DDBJ whole genome shotgun (WGS) entry which is preliminary data.</text>
</comment>
<dbReference type="EMBL" id="JACHKZ010000024">
    <property type="protein sequence ID" value="MBB6579154.1"/>
    <property type="molecule type" value="Genomic_DNA"/>
</dbReference>
<comment type="similarity">
    <text evidence="8">Belongs to the MobA family.</text>
</comment>
<feature type="binding site" evidence="8">
    <location>
        <position position="31"/>
    </location>
    <ligand>
        <name>GTP</name>
        <dbReference type="ChEBI" id="CHEBI:37565"/>
    </ligand>
</feature>
<evidence type="ECO:0000256" key="3">
    <source>
        <dbReference type="ARBA" id="ARBA00022723"/>
    </source>
</evidence>
<evidence type="ECO:0000313" key="11">
    <source>
        <dbReference type="Proteomes" id="UP000562492"/>
    </source>
</evidence>
<comment type="cofactor">
    <cofactor evidence="8">
        <name>Mg(2+)</name>
        <dbReference type="ChEBI" id="CHEBI:18420"/>
    </cofactor>
</comment>
<dbReference type="GO" id="GO:0061603">
    <property type="term" value="F:molybdenum cofactor guanylyltransferase activity"/>
    <property type="evidence" value="ECO:0007669"/>
    <property type="project" value="UniProtKB-EC"/>
</dbReference>
<feature type="binding site" evidence="8">
    <location>
        <begin position="18"/>
        <end position="20"/>
    </location>
    <ligand>
        <name>GTP</name>
        <dbReference type="ChEBI" id="CHEBI:37565"/>
    </ligand>
</feature>
<dbReference type="RefSeq" id="WP_184710317.1">
    <property type="nucleotide sequence ID" value="NZ_JACHKZ010000024.1"/>
</dbReference>
<dbReference type="PANTHER" id="PTHR19136">
    <property type="entry name" value="MOLYBDENUM COFACTOR GUANYLYLTRANSFERASE"/>
    <property type="match status" value="1"/>
</dbReference>
<feature type="binding site" evidence="8">
    <location>
        <position position="118"/>
    </location>
    <ligand>
        <name>Mg(2+)</name>
        <dbReference type="ChEBI" id="CHEBI:18420"/>
    </ligand>
</feature>
<keyword evidence="3 8" id="KW-0479">Metal-binding</keyword>
<dbReference type="NCBIfam" id="TIGR02665">
    <property type="entry name" value="molyb_mobA"/>
    <property type="match status" value="1"/>
</dbReference>
<comment type="catalytic activity">
    <reaction evidence="8">
        <text>Mo-molybdopterin + GTP + H(+) = Mo-molybdopterin guanine dinucleotide + diphosphate</text>
        <dbReference type="Rhea" id="RHEA:34243"/>
        <dbReference type="ChEBI" id="CHEBI:15378"/>
        <dbReference type="ChEBI" id="CHEBI:33019"/>
        <dbReference type="ChEBI" id="CHEBI:37565"/>
        <dbReference type="ChEBI" id="CHEBI:71302"/>
        <dbReference type="ChEBI" id="CHEBI:71310"/>
        <dbReference type="EC" id="2.7.7.77"/>
    </reaction>
</comment>
<evidence type="ECO:0000259" key="9">
    <source>
        <dbReference type="Pfam" id="PF12804"/>
    </source>
</evidence>
<protein>
    <recommendedName>
        <fullName evidence="8">Molybdenum cofactor guanylyltransferase</fullName>
        <shortName evidence="8">MoCo guanylyltransferase</shortName>
        <ecNumber evidence="8">2.7.7.77</ecNumber>
    </recommendedName>
    <alternativeName>
        <fullName evidence="8">GTP:molybdopterin guanylyltransferase</fullName>
    </alternativeName>
    <alternativeName>
        <fullName evidence="8">Mo-MPT guanylyltransferase</fullName>
    </alternativeName>
    <alternativeName>
        <fullName evidence="8">Molybdopterin guanylyltransferase</fullName>
    </alternativeName>
    <alternativeName>
        <fullName evidence="8">Molybdopterin-guanine dinucleotide synthase</fullName>
        <shortName evidence="8">MGD synthase</shortName>
    </alternativeName>
</protein>
<keyword evidence="10" id="KW-0548">Nucleotidyltransferase</keyword>
<evidence type="ECO:0000313" key="10">
    <source>
        <dbReference type="EMBL" id="MBB6579154.1"/>
    </source>
</evidence>
<evidence type="ECO:0000256" key="7">
    <source>
        <dbReference type="ARBA" id="ARBA00023150"/>
    </source>
</evidence>
<accession>A0ABR6RJ42</accession>
<keyword evidence="5 8" id="KW-0460">Magnesium</keyword>
<dbReference type="PANTHER" id="PTHR19136:SF81">
    <property type="entry name" value="MOLYBDENUM COFACTOR GUANYLYLTRANSFERASE"/>
    <property type="match status" value="1"/>
</dbReference>
<dbReference type="InterPro" id="IPR029044">
    <property type="entry name" value="Nucleotide-diphossugar_trans"/>
</dbReference>
<evidence type="ECO:0000256" key="1">
    <source>
        <dbReference type="ARBA" id="ARBA00022490"/>
    </source>
</evidence>
<evidence type="ECO:0000256" key="5">
    <source>
        <dbReference type="ARBA" id="ARBA00022842"/>
    </source>
</evidence>
<dbReference type="Pfam" id="PF12804">
    <property type="entry name" value="NTP_transf_3"/>
    <property type="match status" value="1"/>
</dbReference>
<dbReference type="HAMAP" id="MF_00316">
    <property type="entry name" value="MobA"/>
    <property type="match status" value="1"/>
</dbReference>
<sequence>MPPNPLSIPREQITGLVLSGGQGSRMGGVDKGLQLLAGKPLAAWAAERLAAQTGEVLVNANRHLQAYAALGHAVVTDLAPAALAAAKAPAEPYPGPLAGFAAGLAACRTPWLLTVACDTPFFPADLAEQLAHAAVRDQALVAMACTRSPGGERLAQPTFCLLHASLAGNVREFVESGGRKVRQWVAQHPLALAEFSHSAAFYNANTNEELATLARQLPAHRAEV</sequence>
<keyword evidence="11" id="KW-1185">Reference proteome</keyword>
<keyword evidence="2 8" id="KW-0808">Transferase</keyword>
<name>A0ABR6RJ42_9BURK</name>